<dbReference type="Gene3D" id="3.30.200.20">
    <property type="entry name" value="Phosphorylase Kinase, domain 1"/>
    <property type="match status" value="1"/>
</dbReference>
<feature type="binding site" evidence="1">
    <location>
        <position position="187"/>
    </location>
    <ligand>
        <name>ATP</name>
        <dbReference type="ChEBI" id="CHEBI:30616"/>
    </ligand>
</feature>
<evidence type="ECO:0000313" key="4">
    <source>
        <dbReference type="Proteomes" id="UP000823749"/>
    </source>
</evidence>
<dbReference type="AlphaFoldDB" id="A0AAV6IJK0"/>
<sequence>MSTALYHTHEGNPAAKIIGKSDRFTIDKSITLEKVVEAKVDLLQWSGGNGVAVFKDYVVIMDGDRMEGKRDLLIALRPQNHEWTEPIDATLKGLKVFKLSNTDKNLVGVNPVPLARTSTSPKLKKLLFASGGNTIATASEGLCRRFSLAELMSATNNFNDKFVIGSGGFGKVYKALIDDDATTVALKRCYCDERNEMILVYEFMEHGTLADHLYKTKTKGNDSRPKGRPTMADVVVRLEYALASERAVDEQFGENTQGRNRSKGNTNSQSKGILKRRDTEDWMRHCQLPEDLKLRVRRFVQNKRLATQRADEETILSRLPSDLRHDIQRHVRLDLVRRVCFRIL</sequence>
<protein>
    <recommendedName>
        <fullName evidence="5">Protein kinase domain-containing protein</fullName>
    </recommendedName>
</protein>
<accession>A0AAV6IJK0</accession>
<dbReference type="GO" id="GO:0005524">
    <property type="term" value="F:ATP binding"/>
    <property type="evidence" value="ECO:0007669"/>
    <property type="project" value="UniProtKB-UniRule"/>
</dbReference>
<proteinExistence type="predicted"/>
<keyword evidence="4" id="KW-1185">Reference proteome</keyword>
<dbReference type="Gene3D" id="1.10.287.630">
    <property type="entry name" value="Helix hairpin bin"/>
    <property type="match status" value="1"/>
</dbReference>
<dbReference type="EMBL" id="JACTNZ010000010">
    <property type="protein sequence ID" value="KAG5527683.1"/>
    <property type="molecule type" value="Genomic_DNA"/>
</dbReference>
<evidence type="ECO:0008006" key="5">
    <source>
        <dbReference type="Google" id="ProtNLM"/>
    </source>
</evidence>
<feature type="region of interest" description="Disordered" evidence="2">
    <location>
        <begin position="249"/>
        <end position="276"/>
    </location>
</feature>
<dbReference type="PROSITE" id="PS00107">
    <property type="entry name" value="PROTEIN_KINASE_ATP"/>
    <property type="match status" value="1"/>
</dbReference>
<dbReference type="InterPro" id="IPR011009">
    <property type="entry name" value="Kinase-like_dom_sf"/>
</dbReference>
<dbReference type="SUPFAM" id="SSF51206">
    <property type="entry name" value="cAMP-binding domain-like"/>
    <property type="match status" value="1"/>
</dbReference>
<comment type="caution">
    <text evidence="3">The sequence shown here is derived from an EMBL/GenBank/DDBJ whole genome shotgun (WGS) entry which is preliminary data.</text>
</comment>
<evidence type="ECO:0000313" key="3">
    <source>
        <dbReference type="EMBL" id="KAG5527683.1"/>
    </source>
</evidence>
<gene>
    <name evidence="3" type="ORF">RHGRI_028574</name>
</gene>
<evidence type="ECO:0000256" key="1">
    <source>
        <dbReference type="PROSITE-ProRule" id="PRU10141"/>
    </source>
</evidence>
<feature type="compositionally biased region" description="Polar residues" evidence="2">
    <location>
        <begin position="253"/>
        <end position="271"/>
    </location>
</feature>
<name>A0AAV6IJK0_9ERIC</name>
<dbReference type="Proteomes" id="UP000823749">
    <property type="component" value="Chromosome 10"/>
</dbReference>
<keyword evidence="1" id="KW-0067">ATP-binding</keyword>
<keyword evidence="1" id="KW-0547">Nucleotide-binding</keyword>
<organism evidence="3 4">
    <name type="scientific">Rhododendron griersonianum</name>
    <dbReference type="NCBI Taxonomy" id="479676"/>
    <lineage>
        <taxon>Eukaryota</taxon>
        <taxon>Viridiplantae</taxon>
        <taxon>Streptophyta</taxon>
        <taxon>Embryophyta</taxon>
        <taxon>Tracheophyta</taxon>
        <taxon>Spermatophyta</taxon>
        <taxon>Magnoliopsida</taxon>
        <taxon>eudicotyledons</taxon>
        <taxon>Gunneridae</taxon>
        <taxon>Pentapetalae</taxon>
        <taxon>asterids</taxon>
        <taxon>Ericales</taxon>
        <taxon>Ericaceae</taxon>
        <taxon>Ericoideae</taxon>
        <taxon>Rhodoreae</taxon>
        <taxon>Rhododendron</taxon>
    </lineage>
</organism>
<dbReference type="InterPro" id="IPR017441">
    <property type="entry name" value="Protein_kinase_ATP_BS"/>
</dbReference>
<dbReference type="InterPro" id="IPR018490">
    <property type="entry name" value="cNMP-bd_dom_sf"/>
</dbReference>
<dbReference type="PANTHER" id="PTHR46146">
    <property type="entry name" value="SERINE/THREONINE-PROTEIN KINASE-LIKE PROTEIN CCR4"/>
    <property type="match status" value="1"/>
</dbReference>
<dbReference type="SUPFAM" id="SSF56112">
    <property type="entry name" value="Protein kinase-like (PK-like)"/>
    <property type="match status" value="1"/>
</dbReference>
<evidence type="ECO:0000256" key="2">
    <source>
        <dbReference type="SAM" id="MobiDB-lite"/>
    </source>
</evidence>
<reference evidence="3" key="1">
    <citation type="submission" date="2020-08" db="EMBL/GenBank/DDBJ databases">
        <title>Plant Genome Project.</title>
        <authorList>
            <person name="Zhang R.-G."/>
        </authorList>
    </citation>
    <scope>NUCLEOTIDE SEQUENCE</scope>
    <source>
        <strain evidence="3">WSP0</strain>
        <tissue evidence="3">Leaf</tissue>
    </source>
</reference>